<dbReference type="Proteomes" id="UP001470230">
    <property type="component" value="Unassembled WGS sequence"/>
</dbReference>
<name>A0ABR2GZ97_9EUKA</name>
<organism evidence="1 2">
    <name type="scientific">Tritrichomonas musculus</name>
    <dbReference type="NCBI Taxonomy" id="1915356"/>
    <lineage>
        <taxon>Eukaryota</taxon>
        <taxon>Metamonada</taxon>
        <taxon>Parabasalia</taxon>
        <taxon>Tritrichomonadida</taxon>
        <taxon>Tritrichomonadidae</taxon>
        <taxon>Tritrichomonas</taxon>
    </lineage>
</organism>
<sequence>MSNLCFSPTALNKPNDISAWYIEEGTHYDSKKVYCQEMVDYKIALKSENDELKKKIAELENNWWKNLYPKYTEKLSESDSKLFYYDYLKPNSFSPCFDDFIYKNVICIFHDKVTIKHFVRIVIYNEEDFSFYIDEIYGTSRSVVIELIYGSSLDFTFNIDECESRDYDEVYIIRNT</sequence>
<evidence type="ECO:0000313" key="2">
    <source>
        <dbReference type="Proteomes" id="UP001470230"/>
    </source>
</evidence>
<reference evidence="1 2" key="1">
    <citation type="submission" date="2024-04" db="EMBL/GenBank/DDBJ databases">
        <title>Tritrichomonas musculus Genome.</title>
        <authorList>
            <person name="Alves-Ferreira E."/>
            <person name="Grigg M."/>
            <person name="Lorenzi H."/>
            <person name="Galac M."/>
        </authorList>
    </citation>
    <scope>NUCLEOTIDE SEQUENCE [LARGE SCALE GENOMIC DNA]</scope>
    <source>
        <strain evidence="1 2">EAF2021</strain>
    </source>
</reference>
<proteinExistence type="predicted"/>
<comment type="caution">
    <text evidence="1">The sequence shown here is derived from an EMBL/GenBank/DDBJ whole genome shotgun (WGS) entry which is preliminary data.</text>
</comment>
<keyword evidence="2" id="KW-1185">Reference proteome</keyword>
<dbReference type="EMBL" id="JAPFFF010000052">
    <property type="protein sequence ID" value="KAK8839235.1"/>
    <property type="molecule type" value="Genomic_DNA"/>
</dbReference>
<evidence type="ECO:0000313" key="1">
    <source>
        <dbReference type="EMBL" id="KAK8839235.1"/>
    </source>
</evidence>
<protein>
    <submittedName>
        <fullName evidence="1">Uncharacterized protein</fullName>
    </submittedName>
</protein>
<accession>A0ABR2GZ97</accession>
<gene>
    <name evidence="1" type="ORF">M9Y10_032164</name>
</gene>